<dbReference type="Proteomes" id="UP000191901">
    <property type="component" value="Chromosome"/>
</dbReference>
<dbReference type="PANTHER" id="PTHR35792">
    <property type="entry name" value="GENERAL STRESS PROTEIN"/>
    <property type="match status" value="1"/>
</dbReference>
<evidence type="ECO:0008006" key="4">
    <source>
        <dbReference type="Google" id="ProtNLM"/>
    </source>
</evidence>
<evidence type="ECO:0000313" key="2">
    <source>
        <dbReference type="EMBL" id="ASC71732.1"/>
    </source>
</evidence>
<dbReference type="OrthoDB" id="464005at2"/>
<evidence type="ECO:0000256" key="1">
    <source>
        <dbReference type="SAM" id="MobiDB-lite"/>
    </source>
</evidence>
<feature type="compositionally biased region" description="Polar residues" evidence="1">
    <location>
        <begin position="92"/>
        <end position="111"/>
    </location>
</feature>
<gene>
    <name evidence="2" type="ORF">XM38_026860</name>
</gene>
<organism evidence="2 3">
    <name type="scientific">Halomicronema hongdechloris C2206</name>
    <dbReference type="NCBI Taxonomy" id="1641165"/>
    <lineage>
        <taxon>Bacteria</taxon>
        <taxon>Bacillati</taxon>
        <taxon>Cyanobacteriota</taxon>
        <taxon>Cyanophyceae</taxon>
        <taxon>Nodosilineales</taxon>
        <taxon>Nodosilineaceae</taxon>
        <taxon>Halomicronema</taxon>
    </lineage>
</organism>
<dbReference type="STRING" id="1641165.XM38_14265"/>
<dbReference type="InterPro" id="IPR052928">
    <property type="entry name" value="Desiccation-related_membrane"/>
</dbReference>
<dbReference type="InterPro" id="IPR024623">
    <property type="entry name" value="YtxH"/>
</dbReference>
<proteinExistence type="predicted"/>
<dbReference type="Pfam" id="PF12732">
    <property type="entry name" value="YtxH"/>
    <property type="match status" value="1"/>
</dbReference>
<keyword evidence="3" id="KW-1185">Reference proteome</keyword>
<sequence>MANNSASFLGGMLLGTALGTAAGLLAAPRTGRETRHLLRKSADALPELVEDLSSTLQLQADRLSETTLKNWDHTLDRLRDAIAAGQAASRATYDSLTQSERSLSAESPSQE</sequence>
<feature type="region of interest" description="Disordered" evidence="1">
    <location>
        <begin position="89"/>
        <end position="111"/>
    </location>
</feature>
<accession>A0A1Z3HN63</accession>
<dbReference type="KEGG" id="hhg:XM38_026860"/>
<evidence type="ECO:0000313" key="3">
    <source>
        <dbReference type="Proteomes" id="UP000191901"/>
    </source>
</evidence>
<dbReference type="PANTHER" id="PTHR35792:SF1">
    <property type="entry name" value="SLL0268 PROTEIN"/>
    <property type="match status" value="1"/>
</dbReference>
<dbReference type="RefSeq" id="WP_080810386.1">
    <property type="nucleotide sequence ID" value="NZ_CP021983.2"/>
</dbReference>
<dbReference type="AlphaFoldDB" id="A0A1Z3HN63"/>
<protein>
    <recommendedName>
        <fullName evidence="4">Gas vesicle protein</fullName>
    </recommendedName>
</protein>
<reference evidence="2 3" key="1">
    <citation type="journal article" date="2016" name="Biochim. Biophys. Acta">
        <title>Characterization of red-shifted phycobilisomes isolated from the chlorophyll f-containing cyanobacterium Halomicronema hongdechloris.</title>
        <authorList>
            <person name="Li Y."/>
            <person name="Lin Y."/>
            <person name="Garvey C.J."/>
            <person name="Birch D."/>
            <person name="Corkery R.W."/>
            <person name="Loughlin P.C."/>
            <person name="Scheer H."/>
            <person name="Willows R.D."/>
            <person name="Chen M."/>
        </authorList>
    </citation>
    <scope>NUCLEOTIDE SEQUENCE [LARGE SCALE GENOMIC DNA]</scope>
    <source>
        <strain evidence="2 3">C2206</strain>
    </source>
</reference>
<dbReference type="EMBL" id="CP021983">
    <property type="protein sequence ID" value="ASC71732.1"/>
    <property type="molecule type" value="Genomic_DNA"/>
</dbReference>
<name>A0A1Z3HN63_9CYAN</name>